<dbReference type="SUPFAM" id="SSF51338">
    <property type="entry name" value="Composite domain of metallo-dependent hydrolases"/>
    <property type="match status" value="1"/>
</dbReference>
<dbReference type="PIRSF" id="PIRSF038994">
    <property type="entry name" value="NagA"/>
    <property type="match status" value="1"/>
</dbReference>
<sequence>MDRTSRPQAVIAGRLLDGRAVTLTVRDARIAGIEPLTEALSADAANAPALPWLAPGLVDLQLNGYGGIDFNTLPLGEEQVAEVTSALWSHGVTSYLPTVITNSDEAIAELLGVLAAAADRDPLTGASIAGIHLEGPFLSPEDGARGAHSAAYVKAPDWELFQRWQEAAHGRIRLLTLSPEWPQAPDFIARCAASGVLVSIGHTAATPQQIREAVAAGARMSTHLGNGSHLMLPRHDNYLWEQLAADELTAGVIADGFHLPESLLKVFLRAKPGRIALVSDAVYLSGLAPGRYTTHIGGEVVLTPAGKLHLAANDKLLAGSAQMLPAGIGHLVRRGLATLEEAWTLASSVPAGLLDRPDLGRIELGAAADLVLLRTDAGAPVVEAVYKQGQKVIGSSGSA</sequence>
<evidence type="ECO:0000256" key="5">
    <source>
        <dbReference type="PIRNR" id="PIRNR038994"/>
    </source>
</evidence>
<dbReference type="InterPro" id="IPR032466">
    <property type="entry name" value="Metal_Hydrolase"/>
</dbReference>
<comment type="caution">
    <text evidence="10">The sequence shown here is derived from an EMBL/GenBank/DDBJ whole genome shotgun (WGS) entry which is preliminary data.</text>
</comment>
<feature type="binding site" evidence="7">
    <location>
        <position position="258"/>
    </location>
    <ligand>
        <name>substrate</name>
    </ligand>
</feature>
<reference evidence="10" key="1">
    <citation type="submission" date="2020-09" db="EMBL/GenBank/DDBJ databases">
        <title>A novel bacterium of genus Paenibacillus, isolated from South China Sea.</title>
        <authorList>
            <person name="Huang H."/>
            <person name="Mo K."/>
            <person name="Hu Y."/>
        </authorList>
    </citation>
    <scope>NUCLEOTIDE SEQUENCE</scope>
    <source>
        <strain evidence="10">IB182496</strain>
    </source>
</reference>
<keyword evidence="2 8" id="KW-0479">Metal-binding</keyword>
<evidence type="ECO:0000256" key="8">
    <source>
        <dbReference type="PIRSR" id="PIRSR038994-3"/>
    </source>
</evidence>
<proteinExistence type="inferred from homology"/>
<dbReference type="AlphaFoldDB" id="A0A927BW32"/>
<feature type="binding site" evidence="7">
    <location>
        <begin position="317"/>
        <end position="319"/>
    </location>
    <ligand>
        <name>substrate</name>
    </ligand>
</feature>
<comment type="cofactor">
    <cofactor evidence="8">
        <name>a divalent metal cation</name>
        <dbReference type="ChEBI" id="CHEBI:60240"/>
    </cofactor>
    <text evidence="8">Binds 1 divalent metal cation per subunit.</text>
</comment>
<evidence type="ECO:0000313" key="10">
    <source>
        <dbReference type="EMBL" id="MBD2846966.1"/>
    </source>
</evidence>
<dbReference type="Proteomes" id="UP000621560">
    <property type="component" value="Unassembled WGS sequence"/>
</dbReference>
<comment type="similarity">
    <text evidence="1 5">Belongs to the metallo-dependent hydrolases superfamily. NagA family.</text>
</comment>
<feature type="domain" description="Amidohydrolase-related" evidence="9">
    <location>
        <begin position="53"/>
        <end position="391"/>
    </location>
</feature>
<dbReference type="InterPro" id="IPR006680">
    <property type="entry name" value="Amidohydro-rel"/>
</dbReference>
<gene>
    <name evidence="10" type="ORF">IDH44_17350</name>
</gene>
<evidence type="ECO:0000256" key="2">
    <source>
        <dbReference type="ARBA" id="ARBA00022723"/>
    </source>
</evidence>
<dbReference type="Gene3D" id="3.20.20.140">
    <property type="entry name" value="Metal-dependent hydrolases"/>
    <property type="match status" value="1"/>
</dbReference>
<dbReference type="InterPro" id="IPR011059">
    <property type="entry name" value="Metal-dep_hydrolase_composite"/>
</dbReference>
<dbReference type="SUPFAM" id="SSF51556">
    <property type="entry name" value="Metallo-dependent hydrolases"/>
    <property type="match status" value="1"/>
</dbReference>
<keyword evidence="3 5" id="KW-0378">Hydrolase</keyword>
<feature type="binding site" evidence="7">
    <location>
        <position position="147"/>
    </location>
    <ligand>
        <name>substrate</name>
    </ligand>
</feature>
<dbReference type="EMBL" id="JACXIZ010000030">
    <property type="protein sequence ID" value="MBD2846966.1"/>
    <property type="molecule type" value="Genomic_DNA"/>
</dbReference>
<evidence type="ECO:0000256" key="1">
    <source>
        <dbReference type="ARBA" id="ARBA00010716"/>
    </source>
</evidence>
<name>A0A927BW32_9BACL</name>
<feature type="binding site" evidence="7">
    <location>
        <begin position="226"/>
        <end position="227"/>
    </location>
    <ligand>
        <name>substrate</name>
    </ligand>
</feature>
<dbReference type="GO" id="GO:0006046">
    <property type="term" value="P:N-acetylglucosamine catabolic process"/>
    <property type="evidence" value="ECO:0007669"/>
    <property type="project" value="TreeGrafter"/>
</dbReference>
<protein>
    <submittedName>
        <fullName evidence="10">Amidohydrolase family protein</fullName>
    </submittedName>
</protein>
<dbReference type="RefSeq" id="WP_190919847.1">
    <property type="nucleotide sequence ID" value="NZ_JACXIZ010000030.1"/>
</dbReference>
<dbReference type="GO" id="GO:0046872">
    <property type="term" value="F:metal ion binding"/>
    <property type="evidence" value="ECO:0007669"/>
    <property type="project" value="UniProtKB-KW"/>
</dbReference>
<feature type="active site" description="Proton donor/acceptor" evidence="6">
    <location>
        <position position="280"/>
    </location>
</feature>
<feature type="binding site" evidence="8">
    <location>
        <position position="202"/>
    </location>
    <ligand>
        <name>Zn(2+)</name>
        <dbReference type="ChEBI" id="CHEBI:29105"/>
    </ligand>
</feature>
<evidence type="ECO:0000256" key="4">
    <source>
        <dbReference type="ARBA" id="ARBA00023277"/>
    </source>
</evidence>
<evidence type="ECO:0000256" key="3">
    <source>
        <dbReference type="ARBA" id="ARBA00022801"/>
    </source>
</evidence>
<feature type="binding site" evidence="8">
    <location>
        <position position="134"/>
    </location>
    <ligand>
        <name>Zn(2+)</name>
        <dbReference type="ChEBI" id="CHEBI:29105"/>
    </ligand>
</feature>
<feature type="binding site" evidence="7">
    <location>
        <position position="234"/>
    </location>
    <ligand>
        <name>substrate</name>
    </ligand>
</feature>
<keyword evidence="4 5" id="KW-0119">Carbohydrate metabolism</keyword>
<dbReference type="GO" id="GO:0008448">
    <property type="term" value="F:N-acetylglucosamine-6-phosphate deacetylase activity"/>
    <property type="evidence" value="ECO:0007669"/>
    <property type="project" value="InterPro"/>
</dbReference>
<accession>A0A927BW32</accession>
<dbReference type="PANTHER" id="PTHR11113">
    <property type="entry name" value="N-ACETYLGLUCOSAMINE-6-PHOSPHATE DEACETYLASE"/>
    <property type="match status" value="1"/>
</dbReference>
<dbReference type="PANTHER" id="PTHR11113:SF14">
    <property type="entry name" value="N-ACETYLGLUCOSAMINE-6-PHOSPHATE DEACETYLASE"/>
    <property type="match status" value="1"/>
</dbReference>
<dbReference type="InterPro" id="IPR003764">
    <property type="entry name" value="GlcNAc_6-P_deAcase"/>
</dbReference>
<feature type="binding site" evidence="8">
    <location>
        <position position="223"/>
    </location>
    <ligand>
        <name>Zn(2+)</name>
        <dbReference type="ChEBI" id="CHEBI:29105"/>
    </ligand>
</feature>
<evidence type="ECO:0000256" key="7">
    <source>
        <dbReference type="PIRSR" id="PIRSR038994-2"/>
    </source>
</evidence>
<evidence type="ECO:0000256" key="6">
    <source>
        <dbReference type="PIRSR" id="PIRSR038994-1"/>
    </source>
</evidence>
<organism evidence="10 11">
    <name type="scientific">Paenibacillus sabuli</name>
    <dbReference type="NCBI Taxonomy" id="2772509"/>
    <lineage>
        <taxon>Bacteria</taxon>
        <taxon>Bacillati</taxon>
        <taxon>Bacillota</taxon>
        <taxon>Bacilli</taxon>
        <taxon>Bacillales</taxon>
        <taxon>Paenibacillaceae</taxon>
        <taxon>Paenibacillus</taxon>
    </lineage>
</organism>
<dbReference type="Pfam" id="PF01979">
    <property type="entry name" value="Amidohydro_1"/>
    <property type="match status" value="1"/>
</dbReference>
<evidence type="ECO:0000259" key="9">
    <source>
        <dbReference type="Pfam" id="PF01979"/>
    </source>
</evidence>
<evidence type="ECO:0000313" key="11">
    <source>
        <dbReference type="Proteomes" id="UP000621560"/>
    </source>
</evidence>
<keyword evidence="11" id="KW-1185">Reference proteome</keyword>